<organism evidence="1 2">
    <name type="scientific">Gloeobacter violaceus (strain ATCC 29082 / PCC 7421)</name>
    <dbReference type="NCBI Taxonomy" id="251221"/>
    <lineage>
        <taxon>Bacteria</taxon>
        <taxon>Bacillati</taxon>
        <taxon>Cyanobacteriota</taxon>
        <taxon>Cyanophyceae</taxon>
        <taxon>Gloeobacterales</taxon>
        <taxon>Gloeobacteraceae</taxon>
        <taxon>Gloeobacter</taxon>
    </lineage>
</organism>
<dbReference type="KEGG" id="gvi:glr3369"/>
<dbReference type="EMBL" id="BA000045">
    <property type="protein sequence ID" value="BAC91310.1"/>
    <property type="molecule type" value="Genomic_DNA"/>
</dbReference>
<protein>
    <submittedName>
        <fullName evidence="1">Glr3369 protein</fullName>
    </submittedName>
</protein>
<accession>Q7NG05</accession>
<reference evidence="1 2" key="2">
    <citation type="journal article" date="2003" name="DNA Res.">
        <title>Complete genome structure of Gloeobacter violaceus PCC 7421, a cyanobacterium that lacks thylakoids (supplement).</title>
        <authorList>
            <person name="Nakamura Y."/>
            <person name="Kaneko T."/>
            <person name="Sato S."/>
            <person name="Mimuro M."/>
            <person name="Miyashita H."/>
            <person name="Tsuchiya T."/>
            <person name="Sasamoto S."/>
            <person name="Watanabe A."/>
            <person name="Kawashima K."/>
            <person name="Kishida Y."/>
            <person name="Kiyokawa C."/>
            <person name="Kohara M."/>
            <person name="Matsumoto M."/>
            <person name="Matsuno A."/>
            <person name="Nakazaki N."/>
            <person name="Shimpo S."/>
            <person name="Takeuchi C."/>
            <person name="Yamada M."/>
            <person name="Tabata S."/>
        </authorList>
    </citation>
    <scope>NUCLEOTIDE SEQUENCE [LARGE SCALE GENOMIC DNA]</scope>
    <source>
        <strain evidence="2">ATCC 29082 / PCC 7421</strain>
    </source>
</reference>
<name>Q7NG05_GLOVI</name>
<evidence type="ECO:0000313" key="2">
    <source>
        <dbReference type="Proteomes" id="UP000000557"/>
    </source>
</evidence>
<dbReference type="RefSeq" id="WP_011143358.1">
    <property type="nucleotide sequence ID" value="NC_005125.1"/>
</dbReference>
<dbReference type="eggNOG" id="ENOG5033KR2">
    <property type="taxonomic scope" value="Bacteria"/>
</dbReference>
<keyword evidence="2" id="KW-1185">Reference proteome</keyword>
<dbReference type="EnsemblBacteria" id="BAC91310">
    <property type="protein sequence ID" value="BAC91310"/>
    <property type="gene ID" value="BAC91310"/>
</dbReference>
<dbReference type="PATRIC" id="fig|251221.4.peg.3403"/>
<gene>
    <name evidence="1" type="ordered locus">glr3369</name>
</gene>
<dbReference type="InParanoid" id="Q7NG05"/>
<dbReference type="Proteomes" id="UP000000557">
    <property type="component" value="Chromosome"/>
</dbReference>
<dbReference type="HOGENOM" id="CLU_042902_0_0_3"/>
<dbReference type="OrthoDB" id="8477025at2"/>
<reference evidence="1 2" key="1">
    <citation type="journal article" date="2003" name="DNA Res.">
        <title>Complete genome structure of Gloeobacter violaceus PCC 7421, a cyanobacterium that lacks thylakoids.</title>
        <authorList>
            <person name="Nakamura Y."/>
            <person name="Kaneko T."/>
            <person name="Sato S."/>
            <person name="Mimuro M."/>
            <person name="Miyashita H."/>
            <person name="Tsuchiya T."/>
            <person name="Sasamoto S."/>
            <person name="Watanabe A."/>
            <person name="Kawashima K."/>
            <person name="Kishida Y."/>
            <person name="Kiyokawa C."/>
            <person name="Kohara M."/>
            <person name="Matsumoto M."/>
            <person name="Matsuno A."/>
            <person name="Nakazaki N."/>
            <person name="Shimpo S."/>
            <person name="Takeuchi C."/>
            <person name="Yamada M."/>
            <person name="Tabata S."/>
        </authorList>
    </citation>
    <scope>NUCLEOTIDE SEQUENCE [LARGE SCALE GENOMIC DNA]</scope>
    <source>
        <strain evidence="2">ATCC 29082 / PCC 7421</strain>
    </source>
</reference>
<dbReference type="AlphaFoldDB" id="Q7NG05"/>
<proteinExistence type="predicted"/>
<evidence type="ECO:0000313" key="1">
    <source>
        <dbReference type="EMBL" id="BAC91310.1"/>
    </source>
</evidence>
<sequence length="512" mass="57809">MANKAQEHLQDAEFIFDEIMRFAAMSQDEKFALLGSRSLDRLALIPNPFYTGTYLVCGVEAMRCFARMSKRYLDSRPVDKDEVDFDTFRKAVISDFGRRFVKDRKVVDTRQIDKMFTAALSRAKAEYSELTHFIPCILVHDEEPAEITIGPVRFTRREKFLAENQEEFDAERNKRYEASLKSQLDPTPKPWDKVFGKPTGTPEESASEAADFFFKRFEEYCSGFSWMAQVSVPRCHPKVSAERARLAVEGALDVLRLHLGRGRGAKLRQGNSPSIGTDFVELSRHAQGGFSFSYSFGSAEEILGPGWFPVVFEGPKGQILQAVGEMLWSYLDPSRTDQLNQRILDALSWHGQAVREILPSAKIVKFVAALERLTITKRTEDLRKTVSRRTALLLLGMPQNDPSYLKEFDHNCAEAQFVYDVRSDLMHGNRSPFDPELGVVAVKAASVAQSAISNSVSLLNKVREYVNEREGSNSPKPADLESAYTKLEAKIKVFRDSQEPSEDNAHTASTQE</sequence>